<dbReference type="AlphaFoldDB" id="A0A1R1ERI7"/>
<keyword evidence="3" id="KW-1003">Cell membrane</keyword>
<feature type="transmembrane region" description="Helical" evidence="7">
    <location>
        <begin position="203"/>
        <end position="224"/>
    </location>
</feature>
<dbReference type="GO" id="GO:0055085">
    <property type="term" value="P:transmembrane transport"/>
    <property type="evidence" value="ECO:0007669"/>
    <property type="project" value="InterPro"/>
</dbReference>
<feature type="transmembrane region" description="Helical" evidence="7">
    <location>
        <begin position="280"/>
        <end position="303"/>
    </location>
</feature>
<evidence type="ECO:0000256" key="5">
    <source>
        <dbReference type="ARBA" id="ARBA00022989"/>
    </source>
</evidence>
<dbReference type="SUPFAM" id="SSF161098">
    <property type="entry name" value="MetI-like"/>
    <property type="match status" value="1"/>
</dbReference>
<keyword evidence="4 7" id="KW-0812">Transmembrane</keyword>
<sequence length="375" mass="41896">MCASSASRGDSDMAGKKKRRSKKWIVNIVLGIICFVWLLPTLGLLISSFRPAADILETGWWKVFPHQEWKTKDTIQLSKDVDLRGPIEVNGQTYTDDQLKSGVMQDGKRLTWENRRAREISVQDQGWVGSSKLTLDNYKNVITGKEYTIKNADGSESKEKGTGLSQAFWNTLTIAVPATVIPVLIASFAAYAFAWLRFPGRKTLFVVIIAMLVIPIQVALIPVLKDYTSLGLNGSYLGIWLAHTAFGLPLVTYFMYNFISQLPKDLFESAFMDGATHFTIFSRLILPLSVPALASIGIFQFLWVWNDYLVSLIFIGNQPEVQVMSMKIADLVGSRGNDWHLLTSAAFISMLMPLAIFFLLQKYFVRGLMGGSVKG</sequence>
<proteinExistence type="inferred from homology"/>
<keyword evidence="2 7" id="KW-0813">Transport</keyword>
<comment type="caution">
    <text evidence="9">The sequence shown here is derived from an EMBL/GenBank/DDBJ whole genome shotgun (WGS) entry which is preliminary data.</text>
</comment>
<dbReference type="CDD" id="cd06261">
    <property type="entry name" value="TM_PBP2"/>
    <property type="match status" value="1"/>
</dbReference>
<evidence type="ECO:0000256" key="2">
    <source>
        <dbReference type="ARBA" id="ARBA00022448"/>
    </source>
</evidence>
<evidence type="ECO:0000313" key="10">
    <source>
        <dbReference type="Proteomes" id="UP000187172"/>
    </source>
</evidence>
<name>A0A1R1ERI7_9BACL</name>
<dbReference type="PANTHER" id="PTHR43744">
    <property type="entry name" value="ABC TRANSPORTER PERMEASE PROTEIN MG189-RELATED-RELATED"/>
    <property type="match status" value="1"/>
</dbReference>
<organism evidence="9 10">
    <name type="scientific">Paenibacillus rhizosphaerae</name>
    <dbReference type="NCBI Taxonomy" id="297318"/>
    <lineage>
        <taxon>Bacteria</taxon>
        <taxon>Bacillati</taxon>
        <taxon>Bacillota</taxon>
        <taxon>Bacilli</taxon>
        <taxon>Bacillales</taxon>
        <taxon>Paenibacillaceae</taxon>
        <taxon>Paenibacillus</taxon>
    </lineage>
</organism>
<evidence type="ECO:0000256" key="4">
    <source>
        <dbReference type="ARBA" id="ARBA00022692"/>
    </source>
</evidence>
<protein>
    <submittedName>
        <fullName evidence="9">Sugar ABC transporter permease</fullName>
    </submittedName>
</protein>
<comment type="similarity">
    <text evidence="7">Belongs to the binding-protein-dependent transport system permease family.</text>
</comment>
<evidence type="ECO:0000259" key="8">
    <source>
        <dbReference type="PROSITE" id="PS50928"/>
    </source>
</evidence>
<dbReference type="Pfam" id="PF00528">
    <property type="entry name" value="BPD_transp_1"/>
    <property type="match status" value="1"/>
</dbReference>
<feature type="transmembrane region" description="Helical" evidence="7">
    <location>
        <begin position="24"/>
        <end position="46"/>
    </location>
</feature>
<dbReference type="STRING" id="297318.BK138_14475"/>
<feature type="transmembrane region" description="Helical" evidence="7">
    <location>
        <begin position="236"/>
        <end position="259"/>
    </location>
</feature>
<dbReference type="PANTHER" id="PTHR43744:SF4">
    <property type="entry name" value="OSMOPROTECTIVE COMPOUNDS UPTAKE PERMEASE PROTEIN GGTD"/>
    <property type="match status" value="1"/>
</dbReference>
<dbReference type="InterPro" id="IPR035906">
    <property type="entry name" value="MetI-like_sf"/>
</dbReference>
<feature type="transmembrane region" description="Helical" evidence="7">
    <location>
        <begin position="339"/>
        <end position="360"/>
    </location>
</feature>
<evidence type="ECO:0000256" key="7">
    <source>
        <dbReference type="RuleBase" id="RU363032"/>
    </source>
</evidence>
<keyword evidence="5 7" id="KW-1133">Transmembrane helix</keyword>
<dbReference type="Proteomes" id="UP000187172">
    <property type="component" value="Unassembled WGS sequence"/>
</dbReference>
<feature type="domain" description="ABC transmembrane type-1" evidence="8">
    <location>
        <begin position="168"/>
        <end position="360"/>
    </location>
</feature>
<accession>A0A1R1ERI7</accession>
<comment type="subcellular location">
    <subcellularLocation>
        <location evidence="1 7">Cell membrane</location>
        <topology evidence="1 7">Multi-pass membrane protein</topology>
    </subcellularLocation>
</comment>
<evidence type="ECO:0000256" key="6">
    <source>
        <dbReference type="ARBA" id="ARBA00023136"/>
    </source>
</evidence>
<evidence type="ECO:0000256" key="3">
    <source>
        <dbReference type="ARBA" id="ARBA00022475"/>
    </source>
</evidence>
<keyword evidence="6 7" id="KW-0472">Membrane</keyword>
<gene>
    <name evidence="9" type="ORF">BK138_14475</name>
</gene>
<keyword evidence="10" id="KW-1185">Reference proteome</keyword>
<dbReference type="PROSITE" id="PS50928">
    <property type="entry name" value="ABC_TM1"/>
    <property type="match status" value="1"/>
</dbReference>
<dbReference type="EMBL" id="MRTP01000003">
    <property type="protein sequence ID" value="OMF54389.1"/>
    <property type="molecule type" value="Genomic_DNA"/>
</dbReference>
<dbReference type="Gene3D" id="1.10.3720.10">
    <property type="entry name" value="MetI-like"/>
    <property type="match status" value="1"/>
</dbReference>
<feature type="transmembrane region" description="Helical" evidence="7">
    <location>
        <begin position="174"/>
        <end position="196"/>
    </location>
</feature>
<dbReference type="GO" id="GO:0005886">
    <property type="term" value="C:plasma membrane"/>
    <property type="evidence" value="ECO:0007669"/>
    <property type="project" value="UniProtKB-SubCell"/>
</dbReference>
<dbReference type="InterPro" id="IPR000515">
    <property type="entry name" value="MetI-like"/>
</dbReference>
<evidence type="ECO:0000313" key="9">
    <source>
        <dbReference type="EMBL" id="OMF54389.1"/>
    </source>
</evidence>
<reference evidence="9 10" key="1">
    <citation type="submission" date="2016-11" db="EMBL/GenBank/DDBJ databases">
        <title>Paenibacillus species isolates.</title>
        <authorList>
            <person name="Beno S.M."/>
        </authorList>
    </citation>
    <scope>NUCLEOTIDE SEQUENCE [LARGE SCALE GENOMIC DNA]</scope>
    <source>
        <strain evidence="9 10">FSL R5-0378</strain>
    </source>
</reference>
<evidence type="ECO:0000256" key="1">
    <source>
        <dbReference type="ARBA" id="ARBA00004651"/>
    </source>
</evidence>